<dbReference type="Proteomes" id="UP000037729">
    <property type="component" value="Unassembled WGS sequence"/>
</dbReference>
<evidence type="ECO:0000259" key="1">
    <source>
        <dbReference type="Pfam" id="PF00551"/>
    </source>
</evidence>
<protein>
    <submittedName>
        <fullName evidence="3">Methionyl-tRNA formyltransferase</fullName>
    </submittedName>
</protein>
<dbReference type="STRING" id="1705562.AMS69_15130"/>
<evidence type="ECO:0000313" key="2">
    <source>
        <dbReference type="EMBL" id="KOX91885.1"/>
    </source>
</evidence>
<keyword evidence="4" id="KW-1185">Reference proteome</keyword>
<dbReference type="RefSeq" id="WP_053968912.1">
    <property type="nucleotide sequence ID" value="NZ_LIUF01000005.1"/>
</dbReference>
<reference evidence="3" key="2">
    <citation type="submission" date="2019-12" db="EMBL/GenBank/DDBJ databases">
        <title>The whole-genome sequencing of Haloarcula japonica strain pws8.</title>
        <authorList>
            <person name="Verma D.K."/>
            <person name="Gopal K."/>
            <person name="Prasad E.S."/>
        </authorList>
    </citation>
    <scope>NUCLEOTIDE SEQUENCE</scope>
    <source>
        <strain evidence="3">Pws8</strain>
    </source>
</reference>
<dbReference type="SUPFAM" id="SSF53328">
    <property type="entry name" value="Formyltransferase"/>
    <property type="match status" value="1"/>
</dbReference>
<dbReference type="OrthoDB" id="241025at2157"/>
<evidence type="ECO:0000313" key="3">
    <source>
        <dbReference type="EMBL" id="NLV05993.1"/>
    </source>
</evidence>
<dbReference type="Gene3D" id="3.40.50.12230">
    <property type="match status" value="1"/>
</dbReference>
<name>A0A0M9AJ37_9EURY</name>
<dbReference type="AlphaFoldDB" id="A0A0M9AJ37"/>
<dbReference type="Proteomes" id="UP000610611">
    <property type="component" value="Unassembled WGS sequence"/>
</dbReference>
<dbReference type="InterPro" id="IPR036477">
    <property type="entry name" value="Formyl_transf_N_sf"/>
</dbReference>
<evidence type="ECO:0000313" key="4">
    <source>
        <dbReference type="Proteomes" id="UP000037729"/>
    </source>
</evidence>
<dbReference type="EMBL" id="WOWB01000001">
    <property type="protein sequence ID" value="NLV05993.1"/>
    <property type="molecule type" value="Genomic_DNA"/>
</dbReference>
<dbReference type="PATRIC" id="fig|1705562.3.peg.3925"/>
<dbReference type="Pfam" id="PF00551">
    <property type="entry name" value="Formyl_trans_N"/>
    <property type="match status" value="1"/>
</dbReference>
<organism evidence="2 4">
    <name type="scientific">Haloarcula rubripromontorii</name>
    <dbReference type="NCBI Taxonomy" id="1705562"/>
    <lineage>
        <taxon>Archaea</taxon>
        <taxon>Methanobacteriati</taxon>
        <taxon>Methanobacteriota</taxon>
        <taxon>Stenosarchaea group</taxon>
        <taxon>Halobacteria</taxon>
        <taxon>Halobacteriales</taxon>
        <taxon>Haloarculaceae</taxon>
        <taxon>Haloarcula</taxon>
    </lineage>
</organism>
<dbReference type="PANTHER" id="PTHR11138">
    <property type="entry name" value="METHIONYL-TRNA FORMYLTRANSFERASE"/>
    <property type="match status" value="1"/>
</dbReference>
<accession>A0A0M9AJ37</accession>
<dbReference type="GO" id="GO:0004479">
    <property type="term" value="F:methionyl-tRNA formyltransferase activity"/>
    <property type="evidence" value="ECO:0007669"/>
    <property type="project" value="TreeGrafter"/>
</dbReference>
<dbReference type="PANTHER" id="PTHR11138:SF5">
    <property type="entry name" value="METHIONYL-TRNA FORMYLTRANSFERASE, MITOCHONDRIAL"/>
    <property type="match status" value="1"/>
</dbReference>
<sequence length="259" mass="29856">MIDTKILLATFYRSGILAIRQLLNSGFEKEQLRVLTYDIERNEELLEFLEKKDISYKTDDISDPNTESWIEEFNPDLIFSLYYRDKIPSHILDIPQYGGVNLHPSLLPQYAGVLSVPWAMVEGESRTGYTYHYMTDKIDTGPILKQEEVSIGPTDTAYSLYHRLIHAGMSNFLPVLELIVEEEYSGRPQTGAGTYHGRGDLPNDGVINHQWSDGEIDRFIRAMYYPPFRPAVAEFCGQEFEITSMAEYCRLRRQHGIKQ</sequence>
<gene>
    <name evidence="2" type="ORF">AMS69_15130</name>
    <name evidence="3" type="ORF">GOC83_07605</name>
</gene>
<dbReference type="InterPro" id="IPR002376">
    <property type="entry name" value="Formyl_transf_N"/>
</dbReference>
<keyword evidence="3" id="KW-0808">Transferase</keyword>
<feature type="domain" description="Formyl transferase N-terminal" evidence="1">
    <location>
        <begin position="48"/>
        <end position="172"/>
    </location>
</feature>
<reference evidence="2 4" key="1">
    <citation type="submission" date="2015-08" db="EMBL/GenBank/DDBJ databases">
        <title>Genomes of Isolates from Cabo Rojo, PR.</title>
        <authorList>
            <person name="Sanchez-Nieves R.L."/>
            <person name="Montalvo-Rodriguez R."/>
        </authorList>
    </citation>
    <scope>NUCLEOTIDE SEQUENCE [LARGE SCALE GENOMIC DNA]</scope>
    <source>
        <strain evidence="2 4">SL3</strain>
    </source>
</reference>
<comment type="caution">
    <text evidence="2">The sequence shown here is derived from an EMBL/GenBank/DDBJ whole genome shotgun (WGS) entry which is preliminary data.</text>
</comment>
<dbReference type="GO" id="GO:0005829">
    <property type="term" value="C:cytosol"/>
    <property type="evidence" value="ECO:0007669"/>
    <property type="project" value="TreeGrafter"/>
</dbReference>
<proteinExistence type="predicted"/>
<dbReference type="EMBL" id="LIUF01000005">
    <property type="protein sequence ID" value="KOX91885.1"/>
    <property type="molecule type" value="Genomic_DNA"/>
</dbReference>